<dbReference type="Gramene" id="Kaladp0011s1044.1.v1.1">
    <property type="protein sequence ID" value="Kaladp0011s1044.1.v1.1.CDS.1"/>
    <property type="gene ID" value="Kaladp0011s1044.v1.1"/>
</dbReference>
<name>A0A7N0RJE4_KALFE</name>
<keyword evidence="3" id="KW-1185">Reference proteome</keyword>
<evidence type="ECO:0000313" key="2">
    <source>
        <dbReference type="EnsemblPlants" id="Kaladp0011s1044.1.v1.1.CDS.1"/>
    </source>
</evidence>
<feature type="compositionally biased region" description="Basic and acidic residues" evidence="1">
    <location>
        <begin position="51"/>
        <end position="61"/>
    </location>
</feature>
<sequence>MGEREALLLGGQKAWARGVRTFAGREVQGLCKPRPQRQIQERSSGSARSRLGSERRTPYQA</sequence>
<dbReference type="EnsemblPlants" id="Kaladp0011s1044.1.v1.1">
    <property type="protein sequence ID" value="Kaladp0011s1044.1.v1.1.CDS.1"/>
    <property type="gene ID" value="Kaladp0011s1044.v1.1"/>
</dbReference>
<protein>
    <submittedName>
        <fullName evidence="2">Uncharacterized protein</fullName>
    </submittedName>
</protein>
<dbReference type="Proteomes" id="UP000594263">
    <property type="component" value="Unplaced"/>
</dbReference>
<feature type="compositionally biased region" description="Low complexity" evidence="1">
    <location>
        <begin position="41"/>
        <end position="50"/>
    </location>
</feature>
<accession>A0A7N0RJE4</accession>
<dbReference type="AlphaFoldDB" id="A0A7N0RJE4"/>
<evidence type="ECO:0000256" key="1">
    <source>
        <dbReference type="SAM" id="MobiDB-lite"/>
    </source>
</evidence>
<evidence type="ECO:0000313" key="3">
    <source>
        <dbReference type="Proteomes" id="UP000594263"/>
    </source>
</evidence>
<reference evidence="2" key="1">
    <citation type="submission" date="2021-01" db="UniProtKB">
        <authorList>
            <consortium name="EnsemblPlants"/>
        </authorList>
    </citation>
    <scope>IDENTIFICATION</scope>
</reference>
<organism evidence="2 3">
    <name type="scientific">Kalanchoe fedtschenkoi</name>
    <name type="common">Lavender scallops</name>
    <name type="synonym">South American air plant</name>
    <dbReference type="NCBI Taxonomy" id="63787"/>
    <lineage>
        <taxon>Eukaryota</taxon>
        <taxon>Viridiplantae</taxon>
        <taxon>Streptophyta</taxon>
        <taxon>Embryophyta</taxon>
        <taxon>Tracheophyta</taxon>
        <taxon>Spermatophyta</taxon>
        <taxon>Magnoliopsida</taxon>
        <taxon>eudicotyledons</taxon>
        <taxon>Gunneridae</taxon>
        <taxon>Pentapetalae</taxon>
        <taxon>Saxifragales</taxon>
        <taxon>Crassulaceae</taxon>
        <taxon>Kalanchoe</taxon>
    </lineage>
</organism>
<feature type="region of interest" description="Disordered" evidence="1">
    <location>
        <begin position="28"/>
        <end position="61"/>
    </location>
</feature>
<proteinExistence type="predicted"/>